<evidence type="ECO:0000256" key="4">
    <source>
        <dbReference type="SAM" id="SignalP"/>
    </source>
</evidence>
<organism evidence="5 6">
    <name type="scientific">Aedes albopictus</name>
    <name type="common">Asian tiger mosquito</name>
    <name type="synonym">Stegomyia albopicta</name>
    <dbReference type="NCBI Taxonomy" id="7160"/>
    <lineage>
        <taxon>Eukaryota</taxon>
        <taxon>Metazoa</taxon>
        <taxon>Ecdysozoa</taxon>
        <taxon>Arthropoda</taxon>
        <taxon>Hexapoda</taxon>
        <taxon>Insecta</taxon>
        <taxon>Pterygota</taxon>
        <taxon>Neoptera</taxon>
        <taxon>Endopterygota</taxon>
        <taxon>Diptera</taxon>
        <taxon>Nematocera</taxon>
        <taxon>Culicoidea</taxon>
        <taxon>Culicidae</taxon>
        <taxon>Culicinae</taxon>
        <taxon>Aedini</taxon>
        <taxon>Aedes</taxon>
        <taxon>Stegomyia</taxon>
    </lineage>
</organism>
<evidence type="ECO:0000256" key="3">
    <source>
        <dbReference type="SAM" id="MobiDB-lite"/>
    </source>
</evidence>
<dbReference type="PANTHER" id="PTHR12236">
    <property type="entry name" value="STRUCTURAL CONTITUENT OF CUTICLE"/>
    <property type="match status" value="1"/>
</dbReference>
<sequence>MLSHAAVLSLAVATILAAPVPSKQITHFENTVLHKGARAKLIHQIIPVQNSALEHHFQHLVNDVYSYPEYEFAYGARDPKTGNHKDHWEKRVGDHVQGVYMLEEADGTQRIVEYEADDKQGFRAKVTNVGQKHPEGSIKSKSDRNGAATSYTMLSKAN</sequence>
<dbReference type="PROSITE" id="PS00233">
    <property type="entry name" value="CHIT_BIND_RR_1"/>
    <property type="match status" value="1"/>
</dbReference>
<dbReference type="GeneID" id="115260005"/>
<dbReference type="InterPro" id="IPR051217">
    <property type="entry name" value="Insect_Cuticle_Struc_Prot"/>
</dbReference>
<dbReference type="RefSeq" id="XP_062704842.1">
    <property type="nucleotide sequence ID" value="XM_062848858.1"/>
</dbReference>
<proteinExistence type="predicted"/>
<feature type="compositionally biased region" description="Basic and acidic residues" evidence="3">
    <location>
        <begin position="132"/>
        <end position="144"/>
    </location>
</feature>
<keyword evidence="6" id="KW-1185">Reference proteome</keyword>
<dbReference type="InterPro" id="IPR000618">
    <property type="entry name" value="Insect_cuticle"/>
</dbReference>
<dbReference type="Proteomes" id="UP000069940">
    <property type="component" value="Unassembled WGS sequence"/>
</dbReference>
<reference evidence="6" key="1">
    <citation type="journal article" date="2015" name="Proc. Natl. Acad. Sci. U.S.A.">
        <title>Genome sequence of the Asian Tiger mosquito, Aedes albopictus, reveals insights into its biology, genetics, and evolution.</title>
        <authorList>
            <person name="Chen X.G."/>
            <person name="Jiang X."/>
            <person name="Gu J."/>
            <person name="Xu M."/>
            <person name="Wu Y."/>
            <person name="Deng Y."/>
            <person name="Zhang C."/>
            <person name="Bonizzoni M."/>
            <person name="Dermauw W."/>
            <person name="Vontas J."/>
            <person name="Armbruster P."/>
            <person name="Huang X."/>
            <person name="Yang Y."/>
            <person name="Zhang H."/>
            <person name="He W."/>
            <person name="Peng H."/>
            <person name="Liu Y."/>
            <person name="Wu K."/>
            <person name="Chen J."/>
            <person name="Lirakis M."/>
            <person name="Topalis P."/>
            <person name="Van Leeuwen T."/>
            <person name="Hall A.B."/>
            <person name="Jiang X."/>
            <person name="Thorpe C."/>
            <person name="Mueller R.L."/>
            <person name="Sun C."/>
            <person name="Waterhouse R.M."/>
            <person name="Yan G."/>
            <person name="Tu Z.J."/>
            <person name="Fang X."/>
            <person name="James A.A."/>
        </authorList>
    </citation>
    <scope>NUCLEOTIDE SEQUENCE [LARGE SCALE GENOMIC DNA]</scope>
    <source>
        <strain evidence="6">Foshan</strain>
    </source>
</reference>
<reference evidence="5" key="2">
    <citation type="submission" date="2025-05" db="UniProtKB">
        <authorList>
            <consortium name="EnsemblMetazoa"/>
        </authorList>
    </citation>
    <scope>IDENTIFICATION</scope>
    <source>
        <strain evidence="5">Foshan</strain>
    </source>
</reference>
<accession>A0ABM1YPL3</accession>
<feature type="compositionally biased region" description="Polar residues" evidence="3">
    <location>
        <begin position="147"/>
        <end position="158"/>
    </location>
</feature>
<evidence type="ECO:0000313" key="6">
    <source>
        <dbReference type="Proteomes" id="UP000069940"/>
    </source>
</evidence>
<dbReference type="InterPro" id="IPR031311">
    <property type="entry name" value="CHIT_BIND_RR_consensus"/>
</dbReference>
<keyword evidence="1 2" id="KW-0193">Cuticle</keyword>
<feature type="region of interest" description="Disordered" evidence="3">
    <location>
        <begin position="129"/>
        <end position="158"/>
    </location>
</feature>
<dbReference type="PROSITE" id="PS51155">
    <property type="entry name" value="CHIT_BIND_RR_2"/>
    <property type="match status" value="1"/>
</dbReference>
<dbReference type="EnsemblMetazoa" id="AALFPA23_010998.R15533">
    <property type="protein sequence ID" value="AALFPA23_010998.P15533"/>
    <property type="gene ID" value="AALFPA23_010998"/>
</dbReference>
<dbReference type="PANTHER" id="PTHR12236:SF95">
    <property type="entry name" value="CUTICULAR PROTEIN 76BD, ISOFORM C-RELATED"/>
    <property type="match status" value="1"/>
</dbReference>
<evidence type="ECO:0000313" key="5">
    <source>
        <dbReference type="EnsemblMetazoa" id="AALFPA23_010998.P15533"/>
    </source>
</evidence>
<name>A0ABM1YPL3_AEDAL</name>
<protein>
    <recommendedName>
        <fullName evidence="7">Cuticle protein</fullName>
    </recommendedName>
</protein>
<evidence type="ECO:0000256" key="1">
    <source>
        <dbReference type="ARBA" id="ARBA00022460"/>
    </source>
</evidence>
<dbReference type="PRINTS" id="PR00947">
    <property type="entry name" value="CUTICLE"/>
</dbReference>
<evidence type="ECO:0000256" key="2">
    <source>
        <dbReference type="PROSITE-ProRule" id="PRU00497"/>
    </source>
</evidence>
<keyword evidence="4" id="KW-0732">Signal</keyword>
<feature type="chain" id="PRO_5045941832" description="Cuticle protein" evidence="4">
    <location>
        <begin position="18"/>
        <end position="158"/>
    </location>
</feature>
<dbReference type="Pfam" id="PF00379">
    <property type="entry name" value="Chitin_bind_4"/>
    <property type="match status" value="1"/>
</dbReference>
<feature type="signal peptide" evidence="4">
    <location>
        <begin position="1"/>
        <end position="17"/>
    </location>
</feature>
<evidence type="ECO:0008006" key="7">
    <source>
        <dbReference type="Google" id="ProtNLM"/>
    </source>
</evidence>